<dbReference type="EMBL" id="JAXIOK010000020">
    <property type="protein sequence ID" value="KAK4747140.1"/>
    <property type="molecule type" value="Genomic_DNA"/>
</dbReference>
<feature type="signal peptide" evidence="2">
    <location>
        <begin position="1"/>
        <end position="29"/>
    </location>
</feature>
<keyword evidence="2" id="KW-0732">Signal</keyword>
<name>A0AAN7GJ12_9MYRT</name>
<feature type="compositionally biased region" description="Acidic residues" evidence="1">
    <location>
        <begin position="196"/>
        <end position="212"/>
    </location>
</feature>
<dbReference type="Proteomes" id="UP001345219">
    <property type="component" value="Chromosome 20"/>
</dbReference>
<feature type="region of interest" description="Disordered" evidence="1">
    <location>
        <begin position="53"/>
        <end position="75"/>
    </location>
</feature>
<dbReference type="PANTHER" id="PTHR36357">
    <property type="entry name" value="OS03G0148300 PROTEIN"/>
    <property type="match status" value="1"/>
</dbReference>
<comment type="caution">
    <text evidence="3">The sequence shown here is derived from an EMBL/GenBank/DDBJ whole genome shotgun (WGS) entry which is preliminary data.</text>
</comment>
<dbReference type="InterPro" id="IPR019330">
    <property type="entry name" value="MESD"/>
</dbReference>
<proteinExistence type="predicted"/>
<organism evidence="3 4">
    <name type="scientific">Trapa incisa</name>
    <dbReference type="NCBI Taxonomy" id="236973"/>
    <lineage>
        <taxon>Eukaryota</taxon>
        <taxon>Viridiplantae</taxon>
        <taxon>Streptophyta</taxon>
        <taxon>Embryophyta</taxon>
        <taxon>Tracheophyta</taxon>
        <taxon>Spermatophyta</taxon>
        <taxon>Magnoliopsida</taxon>
        <taxon>eudicotyledons</taxon>
        <taxon>Gunneridae</taxon>
        <taxon>Pentapetalae</taxon>
        <taxon>rosids</taxon>
        <taxon>malvids</taxon>
        <taxon>Myrtales</taxon>
        <taxon>Lythraceae</taxon>
        <taxon>Trapa</taxon>
    </lineage>
</organism>
<accession>A0AAN7GJ12</accession>
<reference evidence="3 4" key="1">
    <citation type="journal article" date="2023" name="Hortic Res">
        <title>Pangenome of water caltrop reveals structural variations and asymmetric subgenome divergence after allopolyploidization.</title>
        <authorList>
            <person name="Zhang X."/>
            <person name="Chen Y."/>
            <person name="Wang L."/>
            <person name="Yuan Y."/>
            <person name="Fang M."/>
            <person name="Shi L."/>
            <person name="Lu R."/>
            <person name="Comes H.P."/>
            <person name="Ma Y."/>
            <person name="Chen Y."/>
            <person name="Huang G."/>
            <person name="Zhou Y."/>
            <person name="Zheng Z."/>
            <person name="Qiu Y."/>
        </authorList>
    </citation>
    <scope>NUCLEOTIDE SEQUENCE [LARGE SCALE GENOMIC DNA]</scope>
    <source>
        <tissue evidence="3">Roots</tissue>
    </source>
</reference>
<evidence type="ECO:0008006" key="5">
    <source>
        <dbReference type="Google" id="ProtNLM"/>
    </source>
</evidence>
<protein>
    <recommendedName>
        <fullName evidence="5">Mesoderm development candidate 2</fullName>
    </recommendedName>
</protein>
<evidence type="ECO:0000313" key="4">
    <source>
        <dbReference type="Proteomes" id="UP001345219"/>
    </source>
</evidence>
<dbReference type="AlphaFoldDB" id="A0AAN7GJ12"/>
<dbReference type="Pfam" id="PF10185">
    <property type="entry name" value="Mesd"/>
    <property type="match status" value="1"/>
</dbReference>
<evidence type="ECO:0000256" key="1">
    <source>
        <dbReference type="SAM" id="MobiDB-lite"/>
    </source>
</evidence>
<keyword evidence="4" id="KW-1185">Reference proteome</keyword>
<sequence>MGRMKSKNSPSSIACLLLYLIVLALPFVAEPVYRRVYITDDLDDVVDDEEDEHWKQWGQSSRPESHPDLPPDLSNMDLSQIQKETMRRHLGPTFGFVKLRLGVHRTPDSVSEIANRWNRVLKTGGIEATFNPVDLNTIMFTLLKGRDTMELKEFLLDQSEAYEVKIGDRAFRRAGDPSLDEIVEKLHTKEEGPENIPDEEDEEDDQDWKEEL</sequence>
<feature type="chain" id="PRO_5042988533" description="Mesoderm development candidate 2" evidence="2">
    <location>
        <begin position="30"/>
        <end position="212"/>
    </location>
</feature>
<dbReference type="Gene3D" id="3.30.70.260">
    <property type="match status" value="1"/>
</dbReference>
<evidence type="ECO:0000256" key="2">
    <source>
        <dbReference type="SAM" id="SignalP"/>
    </source>
</evidence>
<evidence type="ECO:0000313" key="3">
    <source>
        <dbReference type="EMBL" id="KAK4747140.1"/>
    </source>
</evidence>
<feature type="region of interest" description="Disordered" evidence="1">
    <location>
        <begin position="186"/>
        <end position="212"/>
    </location>
</feature>
<dbReference type="PANTHER" id="PTHR36357:SF1">
    <property type="entry name" value="OS03G0148300 PROTEIN"/>
    <property type="match status" value="1"/>
</dbReference>
<gene>
    <name evidence="3" type="ORF">SAY87_026177</name>
</gene>
<dbReference type="GO" id="GO:0006457">
    <property type="term" value="P:protein folding"/>
    <property type="evidence" value="ECO:0007669"/>
    <property type="project" value="InterPro"/>
</dbReference>